<sequence>MELYFFVLLFALLVMQYFSVLTRFRIFKISRKVFDKKLKIAQVKLIDSTFPLFPIIDGNKFVTLLDLKDNELFSFLVETSDGEQEIVKKIVKSRDEKNKLIKESKEFCSLLEKNIKDSFFVNLELVDLPKSLNKGINKEVIIFIDENLLHETKLCISFEFIKYFVKYYDDVIFKFYSNLQKNSFEKIIEKGYLGKYEKIDTKILDSNKICIDKLSEYLYSIRNKKYNYYNKIFDKNEKLSAHQNLRKTIYNESFKKNYFLNEEEIYLEVGEDLRQIVKKQFQVILFRDKVFELETFITKEKDSFILETYIPEDDMKIKKITFNFKEKSFSVE</sequence>
<dbReference type="KEGG" id="amar:AMRN_1483"/>
<evidence type="ECO:0000313" key="4">
    <source>
        <dbReference type="Proteomes" id="UP000224740"/>
    </source>
</evidence>
<dbReference type="RefSeq" id="WP_099311550.1">
    <property type="nucleotide sequence ID" value="NZ_CP032101.1"/>
</dbReference>
<accession>A0A347TKU0</accession>
<organism evidence="2 5">
    <name type="scientific">Malaciobacter marinus</name>
    <dbReference type="NCBI Taxonomy" id="505249"/>
    <lineage>
        <taxon>Bacteria</taxon>
        <taxon>Pseudomonadati</taxon>
        <taxon>Campylobacterota</taxon>
        <taxon>Epsilonproteobacteria</taxon>
        <taxon>Campylobacterales</taxon>
        <taxon>Arcobacteraceae</taxon>
        <taxon>Malaciobacter</taxon>
    </lineage>
</organism>
<dbReference type="EMBL" id="CP032101">
    <property type="protein sequence ID" value="AXX87218.1"/>
    <property type="molecule type" value="Genomic_DNA"/>
</dbReference>
<dbReference type="Proteomes" id="UP000264693">
    <property type="component" value="Chromosome"/>
</dbReference>
<dbReference type="AlphaFoldDB" id="A0A347TKU0"/>
<gene>
    <name evidence="2" type="ORF">AMRN_1483</name>
    <name evidence="3" type="ORF">CPH92_09860</name>
</gene>
<reference evidence="2 5" key="3">
    <citation type="submission" date="2018-08" db="EMBL/GenBank/DDBJ databases">
        <title>Complete genome of the Arcobacter marinus type strain JCM 15502.</title>
        <authorList>
            <person name="Miller W.G."/>
            <person name="Yee E."/>
            <person name="Huynh S."/>
            <person name="Parker C.T."/>
        </authorList>
    </citation>
    <scope>NUCLEOTIDE SEQUENCE [LARGE SCALE GENOMIC DNA]</scope>
    <source>
        <strain evidence="2 5">JCM 15502</strain>
    </source>
</reference>
<keyword evidence="1" id="KW-0472">Membrane</keyword>
<reference evidence="4" key="1">
    <citation type="submission" date="2017-09" db="EMBL/GenBank/DDBJ databases">
        <title>Arcobacter canalis sp. nov., a new species isolated from a water canal contaminated with urban sewage.</title>
        <authorList>
            <person name="Perez-Cataluna A."/>
            <person name="Salas-Masso N."/>
            <person name="Figueras M.J."/>
        </authorList>
    </citation>
    <scope>NUCLEOTIDE SEQUENCE [LARGE SCALE GENOMIC DNA]</scope>
    <source>
        <strain evidence="4">CECT 7727</strain>
    </source>
</reference>
<keyword evidence="1" id="KW-1133">Transmembrane helix</keyword>
<dbReference type="Proteomes" id="UP000224740">
    <property type="component" value="Unassembled WGS sequence"/>
</dbReference>
<evidence type="ECO:0000313" key="5">
    <source>
        <dbReference type="Proteomes" id="UP000264693"/>
    </source>
</evidence>
<dbReference type="EMBL" id="NXAO01000046">
    <property type="protein sequence ID" value="PHO14879.1"/>
    <property type="molecule type" value="Genomic_DNA"/>
</dbReference>
<evidence type="ECO:0000256" key="1">
    <source>
        <dbReference type="SAM" id="Phobius"/>
    </source>
</evidence>
<keyword evidence="1" id="KW-0812">Transmembrane</keyword>
<feature type="transmembrane region" description="Helical" evidence="1">
    <location>
        <begin position="6"/>
        <end position="27"/>
    </location>
</feature>
<name>A0A347TKU0_9BACT</name>
<keyword evidence="4" id="KW-1185">Reference proteome</keyword>
<evidence type="ECO:0000313" key="3">
    <source>
        <dbReference type="EMBL" id="PHO14879.1"/>
    </source>
</evidence>
<protein>
    <submittedName>
        <fullName evidence="2">Uncharacterized protein</fullName>
    </submittedName>
</protein>
<proteinExistence type="predicted"/>
<reference evidence="3" key="2">
    <citation type="submission" date="2017-09" db="EMBL/GenBank/DDBJ databases">
        <authorList>
            <person name="Perez-Cataluna A."/>
            <person name="Figueras M.J."/>
            <person name="Salas-Masso N."/>
        </authorList>
    </citation>
    <scope>NUCLEOTIDE SEQUENCE</scope>
    <source>
        <strain evidence="3">CECT 7727</strain>
    </source>
</reference>
<evidence type="ECO:0000313" key="2">
    <source>
        <dbReference type="EMBL" id="AXX87218.1"/>
    </source>
</evidence>